<evidence type="ECO:0000256" key="3">
    <source>
        <dbReference type="ARBA" id="ARBA00022801"/>
    </source>
</evidence>
<dbReference type="AlphaFoldDB" id="W7IXG5"/>
<organism evidence="6 7">
    <name type="scientific">Actinokineospora spheciospongiae</name>
    <dbReference type="NCBI Taxonomy" id="909613"/>
    <lineage>
        <taxon>Bacteria</taxon>
        <taxon>Bacillati</taxon>
        <taxon>Actinomycetota</taxon>
        <taxon>Actinomycetes</taxon>
        <taxon>Pseudonocardiales</taxon>
        <taxon>Pseudonocardiaceae</taxon>
        <taxon>Actinokineospora</taxon>
    </lineage>
</organism>
<evidence type="ECO:0000256" key="1">
    <source>
        <dbReference type="ARBA" id="ARBA00010088"/>
    </source>
</evidence>
<feature type="chain" id="PRO_5004893796" evidence="4">
    <location>
        <begin position="23"/>
        <end position="481"/>
    </location>
</feature>
<dbReference type="Proteomes" id="UP000019277">
    <property type="component" value="Unassembled WGS sequence"/>
</dbReference>
<accession>W7IXG5</accession>
<dbReference type="Pfam" id="PF08386">
    <property type="entry name" value="Abhydrolase_4"/>
    <property type="match status" value="1"/>
</dbReference>
<dbReference type="EMBL" id="AYXG01000129">
    <property type="protein sequence ID" value="EWC61131.1"/>
    <property type="molecule type" value="Genomic_DNA"/>
</dbReference>
<dbReference type="PATRIC" id="fig|909613.9.peg.3551"/>
<evidence type="ECO:0000256" key="2">
    <source>
        <dbReference type="ARBA" id="ARBA00022729"/>
    </source>
</evidence>
<dbReference type="eggNOG" id="COG0596">
    <property type="taxonomic scope" value="Bacteria"/>
</dbReference>
<name>W7IXG5_9PSEU</name>
<comment type="similarity">
    <text evidence="1">Belongs to the peptidase S33 family.</text>
</comment>
<protein>
    <submittedName>
        <fullName evidence="6">Putative hydrolase</fullName>
    </submittedName>
</protein>
<dbReference type="PANTHER" id="PTHR43248:SF29">
    <property type="entry name" value="TRIPEPTIDYL AMINOPEPTIDASE"/>
    <property type="match status" value="1"/>
</dbReference>
<dbReference type="Gene3D" id="3.40.50.1820">
    <property type="entry name" value="alpha/beta hydrolase"/>
    <property type="match status" value="1"/>
</dbReference>
<sequence>MRRLVVAASVLAAVVVPTDGQAAAGPRWGDCPEDVVGRCLRVRVPVDHARPGGASIDLAVSRIAAADPARRVGVLVLAPGGPGGAGLGLPGQLAPLLPRSVRDRYDLVGFDPRFTGRSAPVGCGLTEARLPDLTPWPRPGGTHAVAVDLARRCDRHAGAALPHMGTGDTARDLDLVRRALGERRISYLGYSYATHLGAVYQSLFPARVDRMVLDSAVDPARVWRGALRGWGEGTEVRFPDFAAWAAARDGELGLGATPAAVRAAYLDAAADLDRAPRTLLDGNPLTGNLLREGMREALYADAGFPAFGAVLADLRRGVTPALTQGQVVPILAGRAARASRGWPAVPVDNFAAGFLGVVCRDGAWPRDPAVYARTARREAARHPLAGAMAAGEFACAAWPTGPAPQRVRPAAAPTLVLGSTRDPAGPLTGTLAMRAALGERAASVTARQGGHGVYLLSGNACADALVSAFLDGGALPGDTSC</sequence>
<dbReference type="InterPro" id="IPR029058">
    <property type="entry name" value="AB_hydrolase_fold"/>
</dbReference>
<dbReference type="PANTHER" id="PTHR43248">
    <property type="entry name" value="2-SUCCINYL-6-HYDROXY-2,4-CYCLOHEXADIENE-1-CARBOXYLATE SYNTHASE"/>
    <property type="match status" value="1"/>
</dbReference>
<dbReference type="OrthoDB" id="4447445at2"/>
<comment type="caution">
    <text evidence="6">The sequence shown here is derived from an EMBL/GenBank/DDBJ whole genome shotgun (WGS) entry which is preliminary data.</text>
</comment>
<dbReference type="STRING" id="909613.UO65_3551"/>
<feature type="signal peptide" evidence="4">
    <location>
        <begin position="1"/>
        <end position="22"/>
    </location>
</feature>
<evidence type="ECO:0000313" key="7">
    <source>
        <dbReference type="Proteomes" id="UP000019277"/>
    </source>
</evidence>
<evidence type="ECO:0000259" key="5">
    <source>
        <dbReference type="Pfam" id="PF08386"/>
    </source>
</evidence>
<gene>
    <name evidence="6" type="ORF">UO65_3551</name>
</gene>
<keyword evidence="7" id="KW-1185">Reference proteome</keyword>
<evidence type="ECO:0000313" key="6">
    <source>
        <dbReference type="EMBL" id="EWC61131.1"/>
    </source>
</evidence>
<evidence type="ECO:0000256" key="4">
    <source>
        <dbReference type="SAM" id="SignalP"/>
    </source>
</evidence>
<feature type="domain" description="Peptidase S33 tripeptidyl aminopeptidase-like C-terminal" evidence="5">
    <location>
        <begin position="385"/>
        <end position="481"/>
    </location>
</feature>
<dbReference type="SUPFAM" id="SSF53474">
    <property type="entry name" value="alpha/beta-Hydrolases"/>
    <property type="match status" value="1"/>
</dbReference>
<dbReference type="InterPro" id="IPR051601">
    <property type="entry name" value="Serine_prot/Carboxylest_S33"/>
</dbReference>
<reference evidence="6 7" key="1">
    <citation type="journal article" date="2014" name="Genome Announc.">
        <title>Draft Genome Sequence of the Antitrypanosomally Active Sponge-Associated Bacterium Actinokineospora sp. Strain EG49.</title>
        <authorList>
            <person name="Harjes J."/>
            <person name="Ryu T."/>
            <person name="Abdelmohsen U.R."/>
            <person name="Moitinho-Silva L."/>
            <person name="Horn H."/>
            <person name="Ravasi T."/>
            <person name="Hentschel U."/>
        </authorList>
    </citation>
    <scope>NUCLEOTIDE SEQUENCE [LARGE SCALE GENOMIC DNA]</scope>
    <source>
        <strain evidence="6 7">EG49</strain>
    </source>
</reference>
<dbReference type="GO" id="GO:0016787">
    <property type="term" value="F:hydrolase activity"/>
    <property type="evidence" value="ECO:0007669"/>
    <property type="project" value="UniProtKB-KW"/>
</dbReference>
<proteinExistence type="inferred from homology"/>
<dbReference type="InterPro" id="IPR013595">
    <property type="entry name" value="Pept_S33_TAP-like_C"/>
</dbReference>
<keyword evidence="2 4" id="KW-0732">Signal</keyword>
<dbReference type="RefSeq" id="WP_035283809.1">
    <property type="nucleotide sequence ID" value="NZ_AYXG01000129.1"/>
</dbReference>
<dbReference type="ESTHER" id="9pseu-w7ixg5">
    <property type="family name" value="Tiancimycin-TnmK-Tripeptidase-HIP"/>
</dbReference>
<keyword evidence="3 6" id="KW-0378">Hydrolase</keyword>